<dbReference type="EMBL" id="JAHQIW010003057">
    <property type="protein sequence ID" value="KAJ1357176.1"/>
    <property type="molecule type" value="Genomic_DNA"/>
</dbReference>
<name>A0AAD5QSE2_PARTN</name>
<dbReference type="GO" id="GO:0045159">
    <property type="term" value="F:myosin II binding"/>
    <property type="evidence" value="ECO:0007669"/>
    <property type="project" value="TreeGrafter"/>
</dbReference>
<dbReference type="AlphaFoldDB" id="A0AAD5QSE2"/>
<protein>
    <submittedName>
        <fullName evidence="1">LLGL2</fullName>
    </submittedName>
</protein>
<dbReference type="Proteomes" id="UP001196413">
    <property type="component" value="Unassembled WGS sequence"/>
</dbReference>
<keyword evidence="2" id="KW-1185">Reference proteome</keyword>
<dbReference type="PANTHER" id="PTHR10241:SF29">
    <property type="entry name" value="LETHAL(2) GIANT LARVAE PROTEIN"/>
    <property type="match status" value="1"/>
</dbReference>
<dbReference type="GO" id="GO:0030864">
    <property type="term" value="C:cortical actin cytoskeleton"/>
    <property type="evidence" value="ECO:0007669"/>
    <property type="project" value="TreeGrafter"/>
</dbReference>
<sequence>MLKTIALRHSAPIIHIDVNMEPGTRQASSARLIIFTEEQMRSFYFPSLKPSRYKLKLTSTEGVRICKASIITLHNCNDLLNCENFAAIVNNHGEVAVHSPLNPKKSGKFAVVKTTDIAGISSMQITPYGELLFLKQGGSELQRATISEHSLPWVMPCHGQKWPETSTHTNAAQIV</sequence>
<dbReference type="GO" id="GO:0030866">
    <property type="term" value="P:cortical actin cytoskeleton organization"/>
    <property type="evidence" value="ECO:0007669"/>
    <property type="project" value="TreeGrafter"/>
</dbReference>
<accession>A0AAD5QSE2</accession>
<dbReference type="GO" id="GO:0051294">
    <property type="term" value="P:establishment of spindle orientation"/>
    <property type="evidence" value="ECO:0007669"/>
    <property type="project" value="TreeGrafter"/>
</dbReference>
<dbReference type="GO" id="GO:0032878">
    <property type="term" value="P:regulation of establishment or maintenance of cell polarity"/>
    <property type="evidence" value="ECO:0007669"/>
    <property type="project" value="TreeGrafter"/>
</dbReference>
<dbReference type="GO" id="GO:0006893">
    <property type="term" value="P:Golgi to plasma membrane transport"/>
    <property type="evidence" value="ECO:0007669"/>
    <property type="project" value="TreeGrafter"/>
</dbReference>
<reference evidence="1" key="1">
    <citation type="submission" date="2021-06" db="EMBL/GenBank/DDBJ databases">
        <title>Parelaphostrongylus tenuis whole genome reference sequence.</title>
        <authorList>
            <person name="Garwood T.J."/>
            <person name="Larsen P.A."/>
            <person name="Fountain-Jones N.M."/>
            <person name="Garbe J.R."/>
            <person name="Macchietto M.G."/>
            <person name="Kania S.A."/>
            <person name="Gerhold R.W."/>
            <person name="Richards J.E."/>
            <person name="Wolf T.M."/>
        </authorList>
    </citation>
    <scope>NUCLEOTIDE SEQUENCE</scope>
    <source>
        <strain evidence="1">MNPRO001-30</strain>
        <tissue evidence="1">Meninges</tissue>
    </source>
</reference>
<dbReference type="PANTHER" id="PTHR10241">
    <property type="entry name" value="LETHAL 2 GIANT LARVAE PROTEIN"/>
    <property type="match status" value="1"/>
</dbReference>
<dbReference type="GO" id="GO:0008593">
    <property type="term" value="P:regulation of Notch signaling pathway"/>
    <property type="evidence" value="ECO:0007669"/>
    <property type="project" value="TreeGrafter"/>
</dbReference>
<dbReference type="GO" id="GO:0005886">
    <property type="term" value="C:plasma membrane"/>
    <property type="evidence" value="ECO:0007669"/>
    <property type="project" value="TreeGrafter"/>
</dbReference>
<dbReference type="GO" id="GO:0005096">
    <property type="term" value="F:GTPase activator activity"/>
    <property type="evidence" value="ECO:0007669"/>
    <property type="project" value="TreeGrafter"/>
</dbReference>
<comment type="caution">
    <text evidence="1">The sequence shown here is derived from an EMBL/GenBank/DDBJ whole genome shotgun (WGS) entry which is preliminary data.</text>
</comment>
<gene>
    <name evidence="1" type="primary">LGL-1_5</name>
    <name evidence="1" type="ORF">KIN20_015250</name>
</gene>
<evidence type="ECO:0000313" key="2">
    <source>
        <dbReference type="Proteomes" id="UP001196413"/>
    </source>
</evidence>
<organism evidence="1 2">
    <name type="scientific">Parelaphostrongylus tenuis</name>
    <name type="common">Meningeal worm</name>
    <dbReference type="NCBI Taxonomy" id="148309"/>
    <lineage>
        <taxon>Eukaryota</taxon>
        <taxon>Metazoa</taxon>
        <taxon>Ecdysozoa</taxon>
        <taxon>Nematoda</taxon>
        <taxon>Chromadorea</taxon>
        <taxon>Rhabditida</taxon>
        <taxon>Rhabditina</taxon>
        <taxon>Rhabditomorpha</taxon>
        <taxon>Strongyloidea</taxon>
        <taxon>Metastrongylidae</taxon>
        <taxon>Parelaphostrongylus</taxon>
    </lineage>
</organism>
<evidence type="ECO:0000313" key="1">
    <source>
        <dbReference type="EMBL" id="KAJ1357176.1"/>
    </source>
</evidence>
<dbReference type="GO" id="GO:0019905">
    <property type="term" value="F:syntaxin binding"/>
    <property type="evidence" value="ECO:0007669"/>
    <property type="project" value="TreeGrafter"/>
</dbReference>
<proteinExistence type="predicted"/>